<dbReference type="EMBL" id="CAJVQB010172780">
    <property type="protein sequence ID" value="CAG8857599.1"/>
    <property type="molecule type" value="Genomic_DNA"/>
</dbReference>
<feature type="non-terminal residue" evidence="1">
    <location>
        <position position="1"/>
    </location>
</feature>
<keyword evidence="2" id="KW-1185">Reference proteome</keyword>
<evidence type="ECO:0000313" key="2">
    <source>
        <dbReference type="Proteomes" id="UP000789901"/>
    </source>
</evidence>
<proteinExistence type="predicted"/>
<name>A0ABN7XQG4_GIGMA</name>
<feature type="non-terminal residue" evidence="1">
    <location>
        <position position="88"/>
    </location>
</feature>
<gene>
    <name evidence="1" type="ORF">GMARGA_LOCUS46418</name>
</gene>
<protein>
    <submittedName>
        <fullName evidence="1">40720_t:CDS:1</fullName>
    </submittedName>
</protein>
<accession>A0ABN7XQG4</accession>
<comment type="caution">
    <text evidence="1">The sequence shown here is derived from an EMBL/GenBank/DDBJ whole genome shotgun (WGS) entry which is preliminary data.</text>
</comment>
<sequence length="88" mass="9977">DDKFESLEAFEDAAKSAAKVNGFAFARKDSNLTGRQEKSQFVILQYTKGGQWLLIRAVATKCHSTENILNIEIKWIVTKVILDHDHPM</sequence>
<dbReference type="Proteomes" id="UP000789901">
    <property type="component" value="Unassembled WGS sequence"/>
</dbReference>
<reference evidence="1 2" key="1">
    <citation type="submission" date="2021-06" db="EMBL/GenBank/DDBJ databases">
        <authorList>
            <person name="Kallberg Y."/>
            <person name="Tangrot J."/>
            <person name="Rosling A."/>
        </authorList>
    </citation>
    <scope>NUCLEOTIDE SEQUENCE [LARGE SCALE GENOMIC DNA]</scope>
    <source>
        <strain evidence="1 2">120-4 pot B 10/14</strain>
    </source>
</reference>
<evidence type="ECO:0000313" key="1">
    <source>
        <dbReference type="EMBL" id="CAG8857599.1"/>
    </source>
</evidence>
<organism evidence="1 2">
    <name type="scientific">Gigaspora margarita</name>
    <dbReference type="NCBI Taxonomy" id="4874"/>
    <lineage>
        <taxon>Eukaryota</taxon>
        <taxon>Fungi</taxon>
        <taxon>Fungi incertae sedis</taxon>
        <taxon>Mucoromycota</taxon>
        <taxon>Glomeromycotina</taxon>
        <taxon>Glomeromycetes</taxon>
        <taxon>Diversisporales</taxon>
        <taxon>Gigasporaceae</taxon>
        <taxon>Gigaspora</taxon>
    </lineage>
</organism>